<dbReference type="AlphaFoldDB" id="H8KXG4"/>
<feature type="domain" description="Ribosome maturation factor RimP N-terminal" evidence="4">
    <location>
        <begin position="12"/>
        <end position="80"/>
    </location>
</feature>
<sequence>MSAVINRVTSLVEEKIAGTDLFIVDIKMLPNNKLMILIDGDKGVEIDKCAAISRHVGFHVEEENLIDHAYTLEVSSPGLDYPLKLNRQFVKNIGRTVVIKFNDGSKKEGKLIAATDSAVTIEETVKEKGKKALQVENQYTFDQITEIKVTVSFK</sequence>
<dbReference type="RefSeq" id="WP_014681716.1">
    <property type="nucleotide sequence ID" value="NC_017770.1"/>
</dbReference>
<dbReference type="HAMAP" id="MF_01077">
    <property type="entry name" value="RimP"/>
    <property type="match status" value="1"/>
</dbReference>
<evidence type="ECO:0000313" key="6">
    <source>
        <dbReference type="EMBL" id="AFD08493.1"/>
    </source>
</evidence>
<dbReference type="Proteomes" id="UP000007590">
    <property type="component" value="Chromosome"/>
</dbReference>
<protein>
    <recommendedName>
        <fullName evidence="3">Ribosome maturation factor RimP</fullName>
    </recommendedName>
</protein>
<dbReference type="InterPro" id="IPR035956">
    <property type="entry name" value="RimP_N_sf"/>
</dbReference>
<dbReference type="OrthoDB" id="9789702at2"/>
<dbReference type="GO" id="GO:0005829">
    <property type="term" value="C:cytosol"/>
    <property type="evidence" value="ECO:0007669"/>
    <property type="project" value="TreeGrafter"/>
</dbReference>
<keyword evidence="1 3" id="KW-0963">Cytoplasm</keyword>
<gene>
    <name evidence="3" type="primary">rimP</name>
    <name evidence="6" type="ordered locus">Solca_3488</name>
</gene>
<evidence type="ECO:0000259" key="5">
    <source>
        <dbReference type="Pfam" id="PF17384"/>
    </source>
</evidence>
<dbReference type="InterPro" id="IPR028998">
    <property type="entry name" value="RimP_C"/>
</dbReference>
<dbReference type="HOGENOM" id="CLU_070525_3_1_10"/>
<keyword evidence="7" id="KW-1185">Reference proteome</keyword>
<dbReference type="EMBL" id="CP003349">
    <property type="protein sequence ID" value="AFD08493.1"/>
    <property type="molecule type" value="Genomic_DNA"/>
</dbReference>
<keyword evidence="2 3" id="KW-0690">Ribosome biogenesis</keyword>
<comment type="subcellular location">
    <subcellularLocation>
        <location evidence="3">Cytoplasm</location>
    </subcellularLocation>
</comment>
<accession>H8KXG4</accession>
<proteinExistence type="inferred from homology"/>
<evidence type="ECO:0000256" key="3">
    <source>
        <dbReference type="HAMAP-Rule" id="MF_01077"/>
    </source>
</evidence>
<organism evidence="6 7">
    <name type="scientific">Solitalea canadensis (strain ATCC 29591 / DSM 3403 / JCM 21819 / LMG 8368 / NBRC 15130 / NCIMB 12057 / USAM 9D)</name>
    <name type="common">Flexibacter canadensis</name>
    <dbReference type="NCBI Taxonomy" id="929556"/>
    <lineage>
        <taxon>Bacteria</taxon>
        <taxon>Pseudomonadati</taxon>
        <taxon>Bacteroidota</taxon>
        <taxon>Sphingobacteriia</taxon>
        <taxon>Sphingobacteriales</taxon>
        <taxon>Sphingobacteriaceae</taxon>
        <taxon>Solitalea</taxon>
    </lineage>
</organism>
<dbReference type="GO" id="GO:0000028">
    <property type="term" value="P:ribosomal small subunit assembly"/>
    <property type="evidence" value="ECO:0007669"/>
    <property type="project" value="TreeGrafter"/>
</dbReference>
<evidence type="ECO:0000259" key="4">
    <source>
        <dbReference type="Pfam" id="PF02576"/>
    </source>
</evidence>
<comment type="function">
    <text evidence="3">Required for maturation of 30S ribosomal subunits.</text>
</comment>
<dbReference type="Gene3D" id="3.30.300.70">
    <property type="entry name" value="RimP-like superfamily, N-terminal"/>
    <property type="match status" value="1"/>
</dbReference>
<evidence type="ECO:0000313" key="7">
    <source>
        <dbReference type="Proteomes" id="UP000007590"/>
    </source>
</evidence>
<dbReference type="InterPro" id="IPR003728">
    <property type="entry name" value="Ribosome_maturation_RimP"/>
</dbReference>
<dbReference type="SUPFAM" id="SSF75420">
    <property type="entry name" value="YhbC-like, N-terminal domain"/>
    <property type="match status" value="1"/>
</dbReference>
<dbReference type="KEGG" id="scn:Solca_3488"/>
<dbReference type="STRING" id="929556.Solca_3488"/>
<dbReference type="GO" id="GO:0006412">
    <property type="term" value="P:translation"/>
    <property type="evidence" value="ECO:0007669"/>
    <property type="project" value="TreeGrafter"/>
</dbReference>
<dbReference type="PANTHER" id="PTHR33867:SF1">
    <property type="entry name" value="RIBOSOME MATURATION FACTOR RIMP"/>
    <property type="match status" value="1"/>
</dbReference>
<dbReference type="Pfam" id="PF02576">
    <property type="entry name" value="RimP_N"/>
    <property type="match status" value="1"/>
</dbReference>
<comment type="similarity">
    <text evidence="3">Belongs to the RimP family.</text>
</comment>
<feature type="domain" description="Ribosome maturation factor RimP C-terminal" evidence="5">
    <location>
        <begin position="83"/>
        <end position="151"/>
    </location>
</feature>
<dbReference type="eggNOG" id="COG0779">
    <property type="taxonomic scope" value="Bacteria"/>
</dbReference>
<name>H8KXG4_SOLCM</name>
<evidence type="ECO:0000256" key="2">
    <source>
        <dbReference type="ARBA" id="ARBA00022517"/>
    </source>
</evidence>
<dbReference type="InterPro" id="IPR028989">
    <property type="entry name" value="RimP_N"/>
</dbReference>
<evidence type="ECO:0000256" key="1">
    <source>
        <dbReference type="ARBA" id="ARBA00022490"/>
    </source>
</evidence>
<reference evidence="6" key="1">
    <citation type="submission" date="2012-02" db="EMBL/GenBank/DDBJ databases">
        <title>The complete genome of Solitalea canadensis DSM 3403.</title>
        <authorList>
            <consortium name="US DOE Joint Genome Institute (JGI-PGF)"/>
            <person name="Lucas S."/>
            <person name="Copeland A."/>
            <person name="Lapidus A."/>
            <person name="Glavina del Rio T."/>
            <person name="Dalin E."/>
            <person name="Tice H."/>
            <person name="Bruce D."/>
            <person name="Goodwin L."/>
            <person name="Pitluck S."/>
            <person name="Peters L."/>
            <person name="Ovchinnikova G."/>
            <person name="Lu M."/>
            <person name="Kyrpides N."/>
            <person name="Mavromatis K."/>
            <person name="Ivanova N."/>
            <person name="Brettin T."/>
            <person name="Detter J.C."/>
            <person name="Han C."/>
            <person name="Larimer F."/>
            <person name="Land M."/>
            <person name="Hauser L."/>
            <person name="Markowitz V."/>
            <person name="Cheng J.-F."/>
            <person name="Hugenholtz P."/>
            <person name="Woyke T."/>
            <person name="Wu D."/>
            <person name="Spring S."/>
            <person name="Schroeder M."/>
            <person name="Kopitz M."/>
            <person name="Brambilla E."/>
            <person name="Klenk H.-P."/>
            <person name="Eisen J.A."/>
        </authorList>
    </citation>
    <scope>NUCLEOTIDE SEQUENCE</scope>
    <source>
        <strain evidence="6">DSM 3403</strain>
    </source>
</reference>
<dbReference type="Pfam" id="PF17384">
    <property type="entry name" value="DUF150_C"/>
    <property type="match status" value="1"/>
</dbReference>
<dbReference type="PANTHER" id="PTHR33867">
    <property type="entry name" value="RIBOSOME MATURATION FACTOR RIMP"/>
    <property type="match status" value="1"/>
</dbReference>